<evidence type="ECO:0000256" key="2">
    <source>
        <dbReference type="SAM" id="SignalP"/>
    </source>
</evidence>
<feature type="region of interest" description="Disordered" evidence="1">
    <location>
        <begin position="139"/>
        <end position="176"/>
    </location>
</feature>
<keyword evidence="2" id="KW-0732">Signal</keyword>
<dbReference type="EMBL" id="FPIY01000005">
    <property type="protein sequence ID" value="SFW64637.1"/>
    <property type="molecule type" value="Genomic_DNA"/>
</dbReference>
<feature type="compositionally biased region" description="Basic residues" evidence="1">
    <location>
        <begin position="29"/>
        <end position="44"/>
    </location>
</feature>
<feature type="signal peptide" evidence="2">
    <location>
        <begin position="1"/>
        <end position="19"/>
    </location>
</feature>
<dbReference type="OrthoDB" id="956918at2"/>
<reference evidence="4" key="1">
    <citation type="submission" date="2016-11" db="EMBL/GenBank/DDBJ databases">
        <authorList>
            <person name="Varghese N."/>
            <person name="Submissions S."/>
        </authorList>
    </citation>
    <scope>NUCLEOTIDE SEQUENCE [LARGE SCALE GENOMIC DNA]</scope>
    <source>
        <strain evidence="4">DSM 24786</strain>
    </source>
</reference>
<organism evidence="3 4">
    <name type="scientific">Cellulophaga fucicola</name>
    <dbReference type="NCBI Taxonomy" id="76595"/>
    <lineage>
        <taxon>Bacteria</taxon>
        <taxon>Pseudomonadati</taxon>
        <taxon>Bacteroidota</taxon>
        <taxon>Flavobacteriia</taxon>
        <taxon>Flavobacteriales</taxon>
        <taxon>Flavobacteriaceae</taxon>
        <taxon>Cellulophaga</taxon>
    </lineage>
</organism>
<protein>
    <recommendedName>
        <fullName evidence="5">LTXXQ motif family protein</fullName>
    </recommendedName>
</protein>
<gene>
    <name evidence="3" type="ORF">SAMN05660313_03081</name>
</gene>
<keyword evidence="4" id="KW-1185">Reference proteome</keyword>
<evidence type="ECO:0000313" key="4">
    <source>
        <dbReference type="Proteomes" id="UP000183257"/>
    </source>
</evidence>
<sequence length="176" mass="20788">MKKITLIMVLMLGVLTISAQEKPRDSKDAKHKTHRKKGGKKGMHRMAQFTPEQIAVLQTKRMTLALDLSDAQQSKIKTLNLKNAELIQQKREERKDKKERTKLSPEKKYAIANAKLDHQIEHKRALQKILSKEQYAQWDKMHKRKSHTLKKRGMHNAKDRKDRKDRMEKREKTMKS</sequence>
<dbReference type="STRING" id="76595.SAMN05660313_03081"/>
<name>A0A1K1QXY0_9FLAO</name>
<dbReference type="Proteomes" id="UP000183257">
    <property type="component" value="Unassembled WGS sequence"/>
</dbReference>
<dbReference type="AlphaFoldDB" id="A0A1K1QXY0"/>
<evidence type="ECO:0008006" key="5">
    <source>
        <dbReference type="Google" id="ProtNLM"/>
    </source>
</evidence>
<feature type="compositionally biased region" description="Basic residues" evidence="1">
    <location>
        <begin position="141"/>
        <end position="155"/>
    </location>
</feature>
<dbReference type="RefSeq" id="WP_072304699.1">
    <property type="nucleotide sequence ID" value="NZ_FPIY01000005.1"/>
</dbReference>
<evidence type="ECO:0000256" key="1">
    <source>
        <dbReference type="SAM" id="MobiDB-lite"/>
    </source>
</evidence>
<evidence type="ECO:0000313" key="3">
    <source>
        <dbReference type="EMBL" id="SFW64637.1"/>
    </source>
</evidence>
<feature type="region of interest" description="Disordered" evidence="1">
    <location>
        <begin position="20"/>
        <end position="46"/>
    </location>
</feature>
<feature type="chain" id="PRO_5009667324" description="LTXXQ motif family protein" evidence="2">
    <location>
        <begin position="20"/>
        <end position="176"/>
    </location>
</feature>
<proteinExistence type="predicted"/>
<accession>A0A1K1QXY0</accession>
<feature type="compositionally biased region" description="Basic and acidic residues" evidence="1">
    <location>
        <begin position="156"/>
        <end position="176"/>
    </location>
</feature>